<evidence type="ECO:0000313" key="1">
    <source>
        <dbReference type="EMBL" id="MDZ5473216.1"/>
    </source>
</evidence>
<dbReference type="InterPro" id="IPR025553">
    <property type="entry name" value="YppF"/>
</dbReference>
<dbReference type="Pfam" id="PF14178">
    <property type="entry name" value="YppF"/>
    <property type="match status" value="1"/>
</dbReference>
<dbReference type="EMBL" id="JAXOFX010000011">
    <property type="protein sequence ID" value="MDZ5473216.1"/>
    <property type="molecule type" value="Genomic_DNA"/>
</dbReference>
<name>A0ABU5J1I1_9BACI</name>
<dbReference type="Proteomes" id="UP001290455">
    <property type="component" value="Unassembled WGS sequence"/>
</dbReference>
<organism evidence="1 2">
    <name type="scientific">Robertmurraya mangrovi</name>
    <dbReference type="NCBI Taxonomy" id="3098077"/>
    <lineage>
        <taxon>Bacteria</taxon>
        <taxon>Bacillati</taxon>
        <taxon>Bacillota</taxon>
        <taxon>Bacilli</taxon>
        <taxon>Bacillales</taxon>
        <taxon>Bacillaceae</taxon>
        <taxon>Robertmurraya</taxon>
    </lineage>
</organism>
<comment type="caution">
    <text evidence="1">The sequence shown here is derived from an EMBL/GenBank/DDBJ whole genome shotgun (WGS) entry which is preliminary data.</text>
</comment>
<evidence type="ECO:0000313" key="2">
    <source>
        <dbReference type="Proteomes" id="UP001290455"/>
    </source>
</evidence>
<keyword evidence="2" id="KW-1185">Reference proteome</keyword>
<reference evidence="1 2" key="1">
    <citation type="submission" date="2023-11" db="EMBL/GenBank/DDBJ databases">
        <title>Bacillus jintuensis, isolated from a mudflat on the Beibu Gulf coast.</title>
        <authorList>
            <person name="Li M."/>
        </authorList>
    </citation>
    <scope>NUCLEOTIDE SEQUENCE [LARGE SCALE GENOMIC DNA]</scope>
    <source>
        <strain evidence="1 2">31A1R</strain>
    </source>
</reference>
<protein>
    <submittedName>
        <fullName evidence="1">YppF family protein</fullName>
    </submittedName>
</protein>
<proteinExistence type="predicted"/>
<sequence>MKVHELKEMFMKIRNYTTENPNELLDFAKKAYVCNEISISQYRKVVCELEAYGAELPKDEKENCLS</sequence>
<dbReference type="RefSeq" id="WP_322447515.1">
    <property type="nucleotide sequence ID" value="NZ_JAXOFX010000011.1"/>
</dbReference>
<gene>
    <name evidence="1" type="primary">yppF</name>
    <name evidence="1" type="ORF">SM124_15975</name>
</gene>
<accession>A0ABU5J1I1</accession>